<dbReference type="EMBL" id="EQ981308">
    <property type="protein sequence ID" value="EEF24777.1"/>
    <property type="molecule type" value="Genomic_DNA"/>
</dbReference>
<protein>
    <recommendedName>
        <fullName evidence="3">DUF4283 domain-containing protein</fullName>
    </recommendedName>
</protein>
<name>B9TH87_RICCO</name>
<dbReference type="InParanoid" id="B9TH87"/>
<organism evidence="1 2">
    <name type="scientific">Ricinus communis</name>
    <name type="common">Castor bean</name>
    <dbReference type="NCBI Taxonomy" id="3988"/>
    <lineage>
        <taxon>Eukaryota</taxon>
        <taxon>Viridiplantae</taxon>
        <taxon>Streptophyta</taxon>
        <taxon>Embryophyta</taxon>
        <taxon>Tracheophyta</taxon>
        <taxon>Spermatophyta</taxon>
        <taxon>Magnoliopsida</taxon>
        <taxon>eudicotyledons</taxon>
        <taxon>Gunneridae</taxon>
        <taxon>Pentapetalae</taxon>
        <taxon>rosids</taxon>
        <taxon>fabids</taxon>
        <taxon>Malpighiales</taxon>
        <taxon>Euphorbiaceae</taxon>
        <taxon>Acalyphoideae</taxon>
        <taxon>Acalypheae</taxon>
        <taxon>Ricinus</taxon>
    </lineage>
</organism>
<evidence type="ECO:0008006" key="3">
    <source>
        <dbReference type="Google" id="ProtNLM"/>
    </source>
</evidence>
<gene>
    <name evidence="1" type="ORF">RCOM_2139580</name>
</gene>
<sequence length="98" mass="11077">MDVDWDILLQKLTDEENVGISIAKSDIQEAVDVGRCYLVGKVLSTRSFNIEAMKHTMGAVWKVGSRMKVRDASEHFFILKIPSKLIILYITSIANHNI</sequence>
<evidence type="ECO:0000313" key="2">
    <source>
        <dbReference type="Proteomes" id="UP000008311"/>
    </source>
</evidence>
<dbReference type="Proteomes" id="UP000008311">
    <property type="component" value="Unassembled WGS sequence"/>
</dbReference>
<keyword evidence="2" id="KW-1185">Reference proteome</keyword>
<reference evidence="2" key="1">
    <citation type="journal article" date="2010" name="Nat. Biotechnol.">
        <title>Draft genome sequence of the oilseed species Ricinus communis.</title>
        <authorList>
            <person name="Chan A.P."/>
            <person name="Crabtree J."/>
            <person name="Zhao Q."/>
            <person name="Lorenzi H."/>
            <person name="Orvis J."/>
            <person name="Puiu D."/>
            <person name="Melake-Berhan A."/>
            <person name="Jones K.M."/>
            <person name="Redman J."/>
            <person name="Chen G."/>
            <person name="Cahoon E.B."/>
            <person name="Gedil M."/>
            <person name="Stanke M."/>
            <person name="Haas B.J."/>
            <person name="Wortman J.R."/>
            <person name="Fraser-Liggett C.M."/>
            <person name="Ravel J."/>
            <person name="Rabinowicz P.D."/>
        </authorList>
    </citation>
    <scope>NUCLEOTIDE SEQUENCE [LARGE SCALE GENOMIC DNA]</scope>
    <source>
        <strain evidence="2">cv. Hale</strain>
    </source>
</reference>
<proteinExistence type="predicted"/>
<dbReference type="AlphaFoldDB" id="B9TH87"/>
<accession>B9TH87</accession>
<evidence type="ECO:0000313" key="1">
    <source>
        <dbReference type="EMBL" id="EEF24777.1"/>
    </source>
</evidence>